<feature type="transmembrane region" description="Helical" evidence="2">
    <location>
        <begin position="587"/>
        <end position="611"/>
    </location>
</feature>
<evidence type="ECO:0000256" key="2">
    <source>
        <dbReference type="SAM" id="Phobius"/>
    </source>
</evidence>
<evidence type="ECO:0000313" key="4">
    <source>
        <dbReference type="Proteomes" id="UP001594351"/>
    </source>
</evidence>
<feature type="transmembrane region" description="Helical" evidence="2">
    <location>
        <begin position="122"/>
        <end position="144"/>
    </location>
</feature>
<sequence>MTKTGMKHSLKSGFANKQKRGDLYDLFLISFVSLYLEILLIRWLAANIRLLAYFTNITLIAAFFGLSLGCLLAKRKINLFAYWPLLFALLMSMAWFFGRANIFPDLKGRAFFYVVQMSGQEWPISLVIFIFYLLIVSTFIPLGQRLGHNLTLFQPVIAYSVNVLGSIAGVALFALFSFTGWNSYVWFGLLFLILFLLRSPFRYYRYVLLGLAIITLLLVFELDPKSVRWSPYHKIHTAPIRSQQGLERHLVGHQLFINRDLYQFILDLSGNTYFHEDSYLSMWQEIYETPYKMVQANEVLIVGAGTGNDVAAGLRMGVSHIDAVDIDPEIIKLGQELHPEQPYADPRVTISCQDARVFLRDSDKQYDLIVMGFLDSQTLFANMSNIRLDSFIYTREAFTEVRNHLKPEGVLACCFAISKPWLTNRLHKLIVETFHVPPLIFCAKKDTLFLFAVRKNGAPFVPFKLRNLQLVTLVQQQDTTIPITTDNWPFFYISKRTVPLDYMKTLGLLLLLSLGLIFLTVPRKRLAQRSMFFLGAGFLLLETLSITKLSLLYGSTWIVSAVVIVGFLVAILGANMFVLAKKLRSLTVVYILLLLSVALNSIVPVNFFLAFPMVIKFLLSSLLFCFPVFCAGIIFATLFHHSSDVQSAFGANTLGAVLGGFLEYLTLYLGFQLLYIVVIAVYLLSWPRKSAS</sequence>
<keyword evidence="2" id="KW-0472">Membrane</keyword>
<keyword evidence="3" id="KW-0489">Methyltransferase</keyword>
<feature type="transmembrane region" description="Helical" evidence="2">
    <location>
        <begin position="181"/>
        <end position="197"/>
    </location>
</feature>
<keyword evidence="3" id="KW-0808">Transferase</keyword>
<evidence type="ECO:0000256" key="1">
    <source>
        <dbReference type="ARBA" id="ARBA00023115"/>
    </source>
</evidence>
<feature type="transmembrane region" description="Helical" evidence="2">
    <location>
        <begin position="51"/>
        <end position="73"/>
    </location>
</feature>
<dbReference type="SUPFAM" id="SSF53335">
    <property type="entry name" value="S-adenosyl-L-methionine-dependent methyltransferases"/>
    <property type="match status" value="1"/>
</dbReference>
<name>A0ABV6YTL1_UNCC1</name>
<keyword evidence="2" id="KW-1133">Transmembrane helix</keyword>
<accession>A0ABV6YTL1</accession>
<dbReference type="GO" id="GO:0008168">
    <property type="term" value="F:methyltransferase activity"/>
    <property type="evidence" value="ECO:0007669"/>
    <property type="project" value="UniProtKB-KW"/>
</dbReference>
<feature type="transmembrane region" description="Helical" evidence="2">
    <location>
        <begin position="617"/>
        <end position="638"/>
    </location>
</feature>
<feature type="transmembrane region" description="Helical" evidence="2">
    <location>
        <begin position="156"/>
        <end position="175"/>
    </location>
</feature>
<feature type="transmembrane region" description="Helical" evidence="2">
    <location>
        <begin position="557"/>
        <end position="580"/>
    </location>
</feature>
<gene>
    <name evidence="3" type="ORF">ACFL27_04880</name>
</gene>
<keyword evidence="2" id="KW-0812">Transmembrane</keyword>
<feature type="transmembrane region" description="Helical" evidence="2">
    <location>
        <begin position="502"/>
        <end position="519"/>
    </location>
</feature>
<dbReference type="PANTHER" id="PTHR43317">
    <property type="entry name" value="THERMOSPERMINE SYNTHASE ACAULIS5"/>
    <property type="match status" value="1"/>
</dbReference>
<keyword evidence="4" id="KW-1185">Reference proteome</keyword>
<dbReference type="Pfam" id="PF01564">
    <property type="entry name" value="Spermine_synth"/>
    <property type="match status" value="1"/>
</dbReference>
<dbReference type="GO" id="GO:0032259">
    <property type="term" value="P:methylation"/>
    <property type="evidence" value="ECO:0007669"/>
    <property type="project" value="UniProtKB-KW"/>
</dbReference>
<evidence type="ECO:0000313" key="3">
    <source>
        <dbReference type="EMBL" id="MFC1849527.1"/>
    </source>
</evidence>
<feature type="transmembrane region" description="Helical" evidence="2">
    <location>
        <begin position="204"/>
        <end position="222"/>
    </location>
</feature>
<dbReference type="EMBL" id="JBHPBY010000043">
    <property type="protein sequence ID" value="MFC1849527.1"/>
    <property type="molecule type" value="Genomic_DNA"/>
</dbReference>
<comment type="caution">
    <text evidence="3">The sequence shown here is derived from an EMBL/GenBank/DDBJ whole genome shotgun (WGS) entry which is preliminary data.</text>
</comment>
<proteinExistence type="predicted"/>
<keyword evidence="1" id="KW-0620">Polyamine biosynthesis</keyword>
<reference evidence="3 4" key="1">
    <citation type="submission" date="2024-09" db="EMBL/GenBank/DDBJ databases">
        <title>Laminarin stimulates single cell rates of sulfate reduction while oxygen inhibits transcriptomic activity in coastal marine sediment.</title>
        <authorList>
            <person name="Lindsay M."/>
            <person name="Orcutt B."/>
            <person name="Emerson D."/>
            <person name="Stepanauskas R."/>
            <person name="D'Angelo T."/>
        </authorList>
    </citation>
    <scope>NUCLEOTIDE SEQUENCE [LARGE SCALE GENOMIC DNA]</scope>
    <source>
        <strain evidence="3">SAG AM-311-K15</strain>
    </source>
</reference>
<dbReference type="InterPro" id="IPR029063">
    <property type="entry name" value="SAM-dependent_MTases_sf"/>
</dbReference>
<feature type="transmembrane region" description="Helical" evidence="2">
    <location>
        <begin position="21"/>
        <end position="45"/>
    </location>
</feature>
<feature type="transmembrane region" description="Helical" evidence="2">
    <location>
        <begin position="668"/>
        <end position="686"/>
    </location>
</feature>
<dbReference type="CDD" id="cd02440">
    <property type="entry name" value="AdoMet_MTases"/>
    <property type="match status" value="1"/>
</dbReference>
<protein>
    <submittedName>
        <fullName evidence="3">Methyltransferase domain-containing protein</fullName>
    </submittedName>
</protein>
<dbReference type="Proteomes" id="UP001594351">
    <property type="component" value="Unassembled WGS sequence"/>
</dbReference>
<organism evidence="3 4">
    <name type="scientific">candidate division CSSED10-310 bacterium</name>
    <dbReference type="NCBI Taxonomy" id="2855610"/>
    <lineage>
        <taxon>Bacteria</taxon>
        <taxon>Bacteria division CSSED10-310</taxon>
    </lineage>
</organism>
<dbReference type="Gene3D" id="3.40.50.150">
    <property type="entry name" value="Vaccinia Virus protein VP39"/>
    <property type="match status" value="1"/>
</dbReference>
<dbReference type="PANTHER" id="PTHR43317:SF1">
    <property type="entry name" value="THERMOSPERMINE SYNTHASE ACAULIS5"/>
    <property type="match status" value="1"/>
</dbReference>
<feature type="transmembrane region" description="Helical" evidence="2">
    <location>
        <begin position="80"/>
        <end position="102"/>
    </location>
</feature>